<evidence type="ECO:0000313" key="4">
    <source>
        <dbReference type="Proteomes" id="UP000650467"/>
    </source>
</evidence>
<reference evidence="3" key="1">
    <citation type="journal article" date="2020" name="bioRxiv">
        <title>Comparative genomics of Chlamydomonas.</title>
        <authorList>
            <person name="Craig R.J."/>
            <person name="Hasan A.R."/>
            <person name="Ness R.W."/>
            <person name="Keightley P.D."/>
        </authorList>
    </citation>
    <scope>NUCLEOTIDE SEQUENCE</scope>
    <source>
        <strain evidence="3">SAG 7.73</strain>
    </source>
</reference>
<feature type="region of interest" description="Disordered" evidence="1">
    <location>
        <begin position="248"/>
        <end position="274"/>
    </location>
</feature>
<feature type="region of interest" description="Disordered" evidence="1">
    <location>
        <begin position="201"/>
        <end position="235"/>
    </location>
</feature>
<sequence>MEPHSLVLTSASALETSHHHSSVHSRRIAQPLPVLPPQSRRPLQNLAQHLARSLRQLGQRLRAGRDARRASVARLEQPIPAGAPGEDAAGPCSYSSSAQPQSQPQRLRGWGARRRARAAAARAAAASAATGAADGCSAAVPAQAVHGAQPQSPHHHAASSQLHHFHVPRHVVVPPQQQHEAVAYAGSGTAGTEHVRNCGGSGGYGTPFHPASSAPSASSSSSAAVCQPHEQQQHRRLLEEARHHVEVTELPPCAPSAAGSSVSTGTSARISSSGGSSQDLWSVAAAAQADAVGQAAPATGMGLVMRRQRRGPLRQLGRALRFVGSNLGPKGPGENDKTPVERLLNVATCGMFFQAGGRIVRMCRAAAARRFGWAFCAVGVVATVYHASWGRRFRPAARKVDYWSIAASSMLLRGVLVGRLPAAVAAAMALAIPFKPSLVSTTNFMAVEVRYMLLALSCPALLPAWAAHAGMSLTATACFSLEDTPLLSWFPYTHATFHALSAAAFLTLPGAMNSMLESSAPTALQAMVPVA</sequence>
<dbReference type="OrthoDB" id="534610at2759"/>
<evidence type="ECO:0000313" key="3">
    <source>
        <dbReference type="EMBL" id="KAG2440337.1"/>
    </source>
</evidence>
<dbReference type="AlphaFoldDB" id="A0A835W4J7"/>
<dbReference type="PANTHER" id="PTHR35100">
    <property type="entry name" value="FOLD PROTEIN"/>
    <property type="match status" value="1"/>
</dbReference>
<keyword evidence="2" id="KW-0812">Transmembrane</keyword>
<evidence type="ECO:0000256" key="2">
    <source>
        <dbReference type="SAM" id="Phobius"/>
    </source>
</evidence>
<proteinExistence type="predicted"/>
<feature type="compositionally biased region" description="Low complexity" evidence="1">
    <location>
        <begin position="210"/>
        <end position="224"/>
    </location>
</feature>
<dbReference type="Proteomes" id="UP000650467">
    <property type="component" value="Unassembled WGS sequence"/>
</dbReference>
<feature type="compositionally biased region" description="Low complexity" evidence="1">
    <location>
        <begin position="78"/>
        <end position="110"/>
    </location>
</feature>
<feature type="transmembrane region" description="Helical" evidence="2">
    <location>
        <begin position="452"/>
        <end position="474"/>
    </location>
</feature>
<organism evidence="3 4">
    <name type="scientific">Chlamydomonas incerta</name>
    <dbReference type="NCBI Taxonomy" id="51695"/>
    <lineage>
        <taxon>Eukaryota</taxon>
        <taxon>Viridiplantae</taxon>
        <taxon>Chlorophyta</taxon>
        <taxon>core chlorophytes</taxon>
        <taxon>Chlorophyceae</taxon>
        <taxon>CS clade</taxon>
        <taxon>Chlamydomonadales</taxon>
        <taxon>Chlamydomonadaceae</taxon>
        <taxon>Chlamydomonas</taxon>
    </lineage>
</organism>
<dbReference type="PANTHER" id="PTHR35100:SF1">
    <property type="entry name" value="F15H11.13 PROTEIN"/>
    <property type="match status" value="1"/>
</dbReference>
<keyword evidence="2" id="KW-1133">Transmembrane helix</keyword>
<comment type="caution">
    <text evidence="3">The sequence shown here is derived from an EMBL/GenBank/DDBJ whole genome shotgun (WGS) entry which is preliminary data.</text>
</comment>
<dbReference type="EMBL" id="JAEHOC010000007">
    <property type="protein sequence ID" value="KAG2440337.1"/>
    <property type="molecule type" value="Genomic_DNA"/>
</dbReference>
<feature type="transmembrane region" description="Helical" evidence="2">
    <location>
        <begin position="371"/>
        <end position="389"/>
    </location>
</feature>
<feature type="compositionally biased region" description="Low complexity" evidence="1">
    <location>
        <begin position="255"/>
        <end position="274"/>
    </location>
</feature>
<feature type="transmembrane region" description="Helical" evidence="2">
    <location>
        <begin position="410"/>
        <end position="432"/>
    </location>
</feature>
<accession>A0A835W4J7</accession>
<protein>
    <submittedName>
        <fullName evidence="3">Uncharacterized protein</fullName>
    </submittedName>
</protein>
<name>A0A835W4J7_CHLIN</name>
<feature type="region of interest" description="Disordered" evidence="1">
    <location>
        <begin position="1"/>
        <end position="40"/>
    </location>
</feature>
<evidence type="ECO:0000256" key="1">
    <source>
        <dbReference type="SAM" id="MobiDB-lite"/>
    </source>
</evidence>
<gene>
    <name evidence="3" type="ORF">HXX76_004442</name>
</gene>
<keyword evidence="2" id="KW-0472">Membrane</keyword>
<keyword evidence="4" id="KW-1185">Reference proteome</keyword>
<feature type="region of interest" description="Disordered" evidence="1">
    <location>
        <begin position="60"/>
        <end position="114"/>
    </location>
</feature>